<dbReference type="SUPFAM" id="SSF52374">
    <property type="entry name" value="Nucleotidylyl transferase"/>
    <property type="match status" value="1"/>
</dbReference>
<keyword evidence="2 9" id="KW-0436">Ligase</keyword>
<evidence type="ECO:0000313" key="11">
    <source>
        <dbReference type="Proteomes" id="UP000245699"/>
    </source>
</evidence>
<evidence type="ECO:0000256" key="5">
    <source>
        <dbReference type="ARBA" id="ARBA00022917"/>
    </source>
</evidence>
<gene>
    <name evidence="10" type="ORF">BB559_007170</name>
</gene>
<reference evidence="10 11" key="1">
    <citation type="journal article" date="2018" name="MBio">
        <title>Comparative Genomics Reveals the Core Gene Toolbox for the Fungus-Insect Symbiosis.</title>
        <authorList>
            <person name="Wang Y."/>
            <person name="Stata M."/>
            <person name="Wang W."/>
            <person name="Stajich J.E."/>
            <person name="White M.M."/>
            <person name="Moncalvo J.M."/>
        </authorList>
    </citation>
    <scope>NUCLEOTIDE SEQUENCE [LARGE SCALE GENOMIC DNA]</scope>
    <source>
        <strain evidence="10 11">AUS-77-4</strain>
    </source>
</reference>
<dbReference type="Gene3D" id="3.10.290.10">
    <property type="entry name" value="RNA-binding S4 domain"/>
    <property type="match status" value="1"/>
</dbReference>
<dbReference type="GO" id="GO:0006437">
    <property type="term" value="P:tyrosyl-tRNA aminoacylation"/>
    <property type="evidence" value="ECO:0007669"/>
    <property type="project" value="InterPro"/>
</dbReference>
<dbReference type="EC" id="6.1.1.1" evidence="1 9"/>
<proteinExistence type="inferred from homology"/>
<evidence type="ECO:0000256" key="3">
    <source>
        <dbReference type="ARBA" id="ARBA00022741"/>
    </source>
</evidence>
<evidence type="ECO:0000256" key="7">
    <source>
        <dbReference type="ARBA" id="ARBA00033323"/>
    </source>
</evidence>
<dbReference type="EMBL" id="MBFT01001139">
    <property type="protein sequence ID" value="PVU85166.1"/>
    <property type="molecule type" value="Genomic_DNA"/>
</dbReference>
<evidence type="ECO:0000256" key="2">
    <source>
        <dbReference type="ARBA" id="ARBA00022598"/>
    </source>
</evidence>
<dbReference type="HAMAP" id="MF_02006">
    <property type="entry name" value="Tyr_tRNA_synth_type1"/>
    <property type="match status" value="1"/>
</dbReference>
<protein>
    <recommendedName>
        <fullName evidence="1 9">Tyrosine--tRNA ligase</fullName>
        <ecNumber evidence="1 9">6.1.1.1</ecNumber>
    </recommendedName>
    <alternativeName>
        <fullName evidence="7 9">Tyrosyl-tRNA synthetase</fullName>
    </alternativeName>
</protein>
<dbReference type="STRING" id="61424.A0A2T9XYI3"/>
<keyword evidence="11" id="KW-1185">Reference proteome</keyword>
<name>A0A2T9XYI3_9FUNG</name>
<evidence type="ECO:0000256" key="6">
    <source>
        <dbReference type="ARBA" id="ARBA00023146"/>
    </source>
</evidence>
<dbReference type="PANTHER" id="PTHR11766">
    <property type="entry name" value="TYROSYL-TRNA SYNTHETASE"/>
    <property type="match status" value="1"/>
</dbReference>
<dbReference type="InterPro" id="IPR024088">
    <property type="entry name" value="Tyr-tRNA-ligase_bac-type"/>
</dbReference>
<evidence type="ECO:0000256" key="8">
    <source>
        <dbReference type="ARBA" id="ARBA00048248"/>
    </source>
</evidence>
<dbReference type="OrthoDB" id="337870at2759"/>
<dbReference type="FunFam" id="1.10.240.10:FF:000001">
    <property type="entry name" value="Tyrosine--tRNA ligase"/>
    <property type="match status" value="1"/>
</dbReference>
<dbReference type="GO" id="GO:0004831">
    <property type="term" value="F:tyrosine-tRNA ligase activity"/>
    <property type="evidence" value="ECO:0007669"/>
    <property type="project" value="UniProtKB-EC"/>
</dbReference>
<evidence type="ECO:0000256" key="4">
    <source>
        <dbReference type="ARBA" id="ARBA00022840"/>
    </source>
</evidence>
<dbReference type="InterPro" id="IPR036986">
    <property type="entry name" value="S4_RNA-bd_sf"/>
</dbReference>
<dbReference type="InterPro" id="IPR002305">
    <property type="entry name" value="aa-tRNA-synth_Ic"/>
</dbReference>
<dbReference type="GO" id="GO:0005524">
    <property type="term" value="F:ATP binding"/>
    <property type="evidence" value="ECO:0007669"/>
    <property type="project" value="UniProtKB-KW"/>
</dbReference>
<dbReference type="Pfam" id="PF00579">
    <property type="entry name" value="tRNA-synt_1b"/>
    <property type="match status" value="1"/>
</dbReference>
<keyword evidence="4 9" id="KW-0067">ATP-binding</keyword>
<dbReference type="InterPro" id="IPR024107">
    <property type="entry name" value="Tyr-tRNA-ligase_bac_1"/>
</dbReference>
<evidence type="ECO:0000256" key="1">
    <source>
        <dbReference type="ARBA" id="ARBA00013160"/>
    </source>
</evidence>
<accession>A0A2T9XYI3</accession>
<comment type="catalytic activity">
    <reaction evidence="8 9">
        <text>tRNA(Tyr) + L-tyrosine + ATP = L-tyrosyl-tRNA(Tyr) + AMP + diphosphate + H(+)</text>
        <dbReference type="Rhea" id="RHEA:10220"/>
        <dbReference type="Rhea" id="RHEA-COMP:9706"/>
        <dbReference type="Rhea" id="RHEA-COMP:9707"/>
        <dbReference type="ChEBI" id="CHEBI:15378"/>
        <dbReference type="ChEBI" id="CHEBI:30616"/>
        <dbReference type="ChEBI" id="CHEBI:33019"/>
        <dbReference type="ChEBI" id="CHEBI:58315"/>
        <dbReference type="ChEBI" id="CHEBI:78442"/>
        <dbReference type="ChEBI" id="CHEBI:78536"/>
        <dbReference type="ChEBI" id="CHEBI:456215"/>
        <dbReference type="EC" id="6.1.1.1"/>
    </reaction>
</comment>
<dbReference type="Gene3D" id="3.40.50.620">
    <property type="entry name" value="HUPs"/>
    <property type="match status" value="1"/>
</dbReference>
<dbReference type="NCBIfam" id="TIGR00234">
    <property type="entry name" value="tyrS"/>
    <property type="match status" value="1"/>
</dbReference>
<dbReference type="PANTHER" id="PTHR11766:SF0">
    <property type="entry name" value="TYROSINE--TRNA LIGASE, MITOCHONDRIAL"/>
    <property type="match status" value="1"/>
</dbReference>
<dbReference type="GO" id="GO:0005739">
    <property type="term" value="C:mitochondrion"/>
    <property type="evidence" value="ECO:0007669"/>
    <property type="project" value="TreeGrafter"/>
</dbReference>
<comment type="similarity">
    <text evidence="9">Belongs to the class-I aminoacyl-tRNA synthetase family.</text>
</comment>
<dbReference type="InterPro" id="IPR014729">
    <property type="entry name" value="Rossmann-like_a/b/a_fold"/>
</dbReference>
<dbReference type="InterPro" id="IPR002307">
    <property type="entry name" value="Tyr-tRNA-ligase"/>
</dbReference>
<comment type="caution">
    <text evidence="10">The sequence shown here is derived from an EMBL/GenBank/DDBJ whole genome shotgun (WGS) entry which is preliminary data.</text>
</comment>
<dbReference type="GO" id="GO:0003723">
    <property type="term" value="F:RNA binding"/>
    <property type="evidence" value="ECO:0007669"/>
    <property type="project" value="InterPro"/>
</dbReference>
<evidence type="ECO:0000256" key="9">
    <source>
        <dbReference type="RuleBase" id="RU361234"/>
    </source>
</evidence>
<dbReference type="AlphaFoldDB" id="A0A2T9XYI3"/>
<dbReference type="GO" id="GO:0005829">
    <property type="term" value="C:cytosol"/>
    <property type="evidence" value="ECO:0007669"/>
    <property type="project" value="TreeGrafter"/>
</dbReference>
<dbReference type="PRINTS" id="PR01040">
    <property type="entry name" value="TRNASYNTHTYR"/>
</dbReference>
<dbReference type="Gene3D" id="1.10.240.10">
    <property type="entry name" value="Tyrosyl-Transfer RNA Synthetase"/>
    <property type="match status" value="1"/>
</dbReference>
<sequence>MFKTLSVKIYQKTFRRLISSNVIKSLRDHELVGNTSGDIEKLCETPVSVYCGVDPTASSMHLGNLITIMNLLHFHLHGHQVISLVGGATGSIGDPSGRSTERNVIESELLEKNIESIRNQTIQVFESATKYAQKRFNNIEKKMLKPVLFLNNRDWYEDMNLLTFLRMVGRVSRVKTMMARDSVKSRMEREDGISYTEFTYQLLQAYDFYYLNKNYDCKIQIGGSDQWGNIAAGIDLINKLNNLSKNNIDHANSHLNSNIAKSNIENLKNENSTSLAYGLTIPLLLSPSGQKYGKSAGNAIWLSSKLTSPYEMYQFFMRALDTEVELLLKTFTLLSVQKINDVIEEHKKRPEGKLAQKLLADEVVELIHGEDQVVKAQKATRFFFGGRVGSVEFGNDESSNITSSYIIHALGNDPRLVKLNALEIADKKITDIAVILKATKSKSEATRLIKNKGLYWNNNRVDDEKFVLDVNTDFVGEPKIGVLRVGKTAFYVIQLE</sequence>
<dbReference type="CDD" id="cd00805">
    <property type="entry name" value="TyrRS_core"/>
    <property type="match status" value="1"/>
</dbReference>
<evidence type="ECO:0000313" key="10">
    <source>
        <dbReference type="EMBL" id="PVU85166.1"/>
    </source>
</evidence>
<dbReference type="SUPFAM" id="SSF55174">
    <property type="entry name" value="Alpha-L RNA-binding motif"/>
    <property type="match status" value="1"/>
</dbReference>
<keyword evidence="3 9" id="KW-0547">Nucleotide-binding</keyword>
<dbReference type="Proteomes" id="UP000245699">
    <property type="component" value="Unassembled WGS sequence"/>
</dbReference>
<keyword evidence="6 9" id="KW-0030">Aminoacyl-tRNA synthetase</keyword>
<organism evidence="10 11">
    <name type="scientific">Furculomyces boomerangus</name>
    <dbReference type="NCBI Taxonomy" id="61424"/>
    <lineage>
        <taxon>Eukaryota</taxon>
        <taxon>Fungi</taxon>
        <taxon>Fungi incertae sedis</taxon>
        <taxon>Zoopagomycota</taxon>
        <taxon>Kickxellomycotina</taxon>
        <taxon>Harpellomycetes</taxon>
        <taxon>Harpellales</taxon>
        <taxon>Harpellaceae</taxon>
        <taxon>Furculomyces</taxon>
    </lineage>
</organism>
<keyword evidence="5 9" id="KW-0648">Protein biosynthesis</keyword>